<dbReference type="RefSeq" id="WP_025634164.1">
    <property type="nucleotide sequence ID" value="NZ_CP114196.1"/>
</dbReference>
<gene>
    <name evidence="2" type="ORF">O1Q84_25875</name>
</gene>
<geneLocation type="plasmid" evidence="2 3">
    <name>pHLA</name>
</geneLocation>
<organism evidence="2 3">
    <name type="scientific">Vibrio parahaemolyticus</name>
    <dbReference type="NCBI Taxonomy" id="670"/>
    <lineage>
        <taxon>Bacteria</taxon>
        <taxon>Pseudomonadati</taxon>
        <taxon>Pseudomonadota</taxon>
        <taxon>Gammaproteobacteria</taxon>
        <taxon>Vibrionales</taxon>
        <taxon>Vibrionaceae</taxon>
        <taxon>Vibrio</taxon>
    </lineage>
</organism>
<reference evidence="2" key="1">
    <citation type="submission" date="2022-12" db="EMBL/GenBank/DDBJ databases">
        <title>Vibrio parahaemolyticus become highly virulent by producing novel Tc toxins.</title>
        <authorList>
            <person name="Yang F."/>
            <person name="You Y."/>
            <person name="Lai Q."/>
            <person name="Xu L."/>
            <person name="Li F."/>
        </authorList>
    </citation>
    <scope>NUCLEOTIDE SEQUENCE</scope>
    <source>
        <strain evidence="2">Vp-HL-202005</strain>
        <plasmid evidence="2">pHLA</plasmid>
    </source>
</reference>
<protein>
    <submittedName>
        <fullName evidence="2">Uncharacterized protein</fullName>
    </submittedName>
</protein>
<evidence type="ECO:0000313" key="3">
    <source>
        <dbReference type="Proteomes" id="UP001156560"/>
    </source>
</evidence>
<sequence>MPKTKKLLISRLADIVQKIELLENPKRNARILELALGLNGEGPHTQAQIKEFLDVEYPEATVSTERIRVIKSVLVDSFGKELVKSWDEFFENLFDYLYSQVPIEIGLLAQRLADPKYQSFNPKLGHQEAFSEKPFNVLGLMKILEFRPKVDTRQLKIKRLYFEFNDTRIKGRERNTKESTLFLIPNNFNVKLENLLNHAERAVKFNGMIQEQILLPLMPKKLPVHKREELAHSLLICHKDFMWLDERLGYLTLTNSLDNRITRFAAKIFKVVDEISIALFSCQISRAVRAQARALRSDSDLEFLQERSNLLNNVSYGSDIPFKVQDALMYFVRAGLCTIDESNTLRPTELLLDNVDVSLRRSEEIMMDVLKNAPNQTLSNSEFREKSIKEISERTAKLYDERFEDFIAKDIILKKDQLVLFNRDSVDSLKRCTRSAIESQRSIYKGARQPLYLRLIELASLYIERAKKANASIASNRTQLRKAKADKKVKLEKIESLESTSSDLRLLKAECSDFSLRVDKLQEELQRLNRKVSQYEKAGESRRSLLNSELERIHIAERHMSFCERLLTTRDSIYEKSIQIVVDELCSTLMSLKSSEVDEEILKSKSDVAINDVLGSILNRVEGIDSEFSNDLEKLKFTDILIYRVISDSISLLDRLDSELPEPNDKFSDLILNLILELPEDSDGNRSTTYSEFKSALIERAIADERNHAVGHFNQHNSYSPLFVRVRKAEYSYVGTEASKHADFEYI</sequence>
<feature type="coiled-coil region" evidence="1">
    <location>
        <begin position="480"/>
        <end position="538"/>
    </location>
</feature>
<dbReference type="EMBL" id="CP114196">
    <property type="protein sequence ID" value="WAT93753.1"/>
    <property type="molecule type" value="Genomic_DNA"/>
</dbReference>
<evidence type="ECO:0000256" key="1">
    <source>
        <dbReference type="SAM" id="Coils"/>
    </source>
</evidence>
<accession>A0AA47JN58</accession>
<proteinExistence type="predicted"/>
<keyword evidence="2" id="KW-0614">Plasmid</keyword>
<evidence type="ECO:0000313" key="2">
    <source>
        <dbReference type="EMBL" id="WAT93753.1"/>
    </source>
</evidence>
<keyword evidence="1" id="KW-0175">Coiled coil</keyword>
<name>A0AA47JN58_VIBPH</name>
<dbReference type="AlphaFoldDB" id="A0AA47JN58"/>
<dbReference type="Proteomes" id="UP001156560">
    <property type="component" value="Plasmid pHLA"/>
</dbReference>